<gene>
    <name evidence="2" type="ORF">Tci_900240</name>
</gene>
<dbReference type="AlphaFoldDB" id="A0A699V301"/>
<reference evidence="2" key="1">
    <citation type="journal article" date="2019" name="Sci. Rep.">
        <title>Draft genome of Tanacetum cinerariifolium, the natural source of mosquito coil.</title>
        <authorList>
            <person name="Yamashiro T."/>
            <person name="Shiraishi A."/>
            <person name="Satake H."/>
            <person name="Nakayama K."/>
        </authorList>
    </citation>
    <scope>NUCLEOTIDE SEQUENCE</scope>
</reference>
<protein>
    <submittedName>
        <fullName evidence="2">Uncharacterized protein</fullName>
    </submittedName>
</protein>
<evidence type="ECO:0000256" key="1">
    <source>
        <dbReference type="SAM" id="MobiDB-lite"/>
    </source>
</evidence>
<accession>A0A699V301</accession>
<name>A0A699V301_TANCI</name>
<proteinExistence type="predicted"/>
<sequence>MHDSDESADYESNSKDDLRSVSGFEGADSNETQGNDVSHSDHTSEIRMLPLNSTSPALVSTALKEQLLGLLLDTLKV</sequence>
<evidence type="ECO:0000313" key="2">
    <source>
        <dbReference type="EMBL" id="GFD28271.1"/>
    </source>
</evidence>
<organism evidence="2">
    <name type="scientific">Tanacetum cinerariifolium</name>
    <name type="common">Dalmatian daisy</name>
    <name type="synonym">Chrysanthemum cinerariifolium</name>
    <dbReference type="NCBI Taxonomy" id="118510"/>
    <lineage>
        <taxon>Eukaryota</taxon>
        <taxon>Viridiplantae</taxon>
        <taxon>Streptophyta</taxon>
        <taxon>Embryophyta</taxon>
        <taxon>Tracheophyta</taxon>
        <taxon>Spermatophyta</taxon>
        <taxon>Magnoliopsida</taxon>
        <taxon>eudicotyledons</taxon>
        <taxon>Gunneridae</taxon>
        <taxon>Pentapetalae</taxon>
        <taxon>asterids</taxon>
        <taxon>campanulids</taxon>
        <taxon>Asterales</taxon>
        <taxon>Asteraceae</taxon>
        <taxon>Asteroideae</taxon>
        <taxon>Anthemideae</taxon>
        <taxon>Anthemidinae</taxon>
        <taxon>Tanacetum</taxon>
    </lineage>
</organism>
<feature type="region of interest" description="Disordered" evidence="1">
    <location>
        <begin position="1"/>
        <end position="48"/>
    </location>
</feature>
<comment type="caution">
    <text evidence="2">The sequence shown here is derived from an EMBL/GenBank/DDBJ whole genome shotgun (WGS) entry which is preliminary data.</text>
</comment>
<dbReference type="EMBL" id="BKCJ011383877">
    <property type="protein sequence ID" value="GFD28271.1"/>
    <property type="molecule type" value="Genomic_DNA"/>
</dbReference>